<dbReference type="AlphaFoldDB" id="A0A1A2YW21"/>
<feature type="domain" description="DUF4439" evidence="1">
    <location>
        <begin position="12"/>
        <end position="147"/>
    </location>
</feature>
<dbReference type="InterPro" id="IPR029447">
    <property type="entry name" value="DUF4439"/>
</dbReference>
<dbReference type="Pfam" id="PF14530">
    <property type="entry name" value="DUF4439"/>
    <property type="match status" value="1"/>
</dbReference>
<evidence type="ECO:0000259" key="1">
    <source>
        <dbReference type="Pfam" id="PF14530"/>
    </source>
</evidence>
<comment type="caution">
    <text evidence="2">The sequence shown here is derived from an EMBL/GenBank/DDBJ whole genome shotgun (WGS) entry which is preliminary data.</text>
</comment>
<dbReference type="RefSeq" id="WP_065015781.1">
    <property type="nucleotide sequence ID" value="NZ_LZKJ01000166.1"/>
</dbReference>
<dbReference type="InterPro" id="IPR009078">
    <property type="entry name" value="Ferritin-like_SF"/>
</dbReference>
<name>A0A1A2YW21_9MYCO</name>
<dbReference type="Gene3D" id="1.20.1260.10">
    <property type="match status" value="1"/>
</dbReference>
<organism evidence="2 3">
    <name type="scientific">Mycobacterium kyorinense</name>
    <dbReference type="NCBI Taxonomy" id="487514"/>
    <lineage>
        <taxon>Bacteria</taxon>
        <taxon>Bacillati</taxon>
        <taxon>Actinomycetota</taxon>
        <taxon>Actinomycetes</taxon>
        <taxon>Mycobacteriales</taxon>
        <taxon>Mycobacteriaceae</taxon>
        <taxon>Mycobacterium</taxon>
    </lineage>
</organism>
<dbReference type="InterPro" id="IPR012347">
    <property type="entry name" value="Ferritin-like"/>
</dbReference>
<evidence type="ECO:0000313" key="2">
    <source>
        <dbReference type="EMBL" id="OBI42200.1"/>
    </source>
</evidence>
<dbReference type="SUPFAM" id="SSF47240">
    <property type="entry name" value="Ferritin-like"/>
    <property type="match status" value="1"/>
</dbReference>
<reference evidence="3" key="1">
    <citation type="submission" date="2016-06" db="EMBL/GenBank/DDBJ databases">
        <authorList>
            <person name="Sutton G."/>
            <person name="Brinkac L."/>
            <person name="Sanka R."/>
            <person name="Adams M."/>
            <person name="Lau E."/>
            <person name="Sam S."/>
            <person name="Sreng N."/>
            <person name="Him V."/>
            <person name="Kerleguer A."/>
            <person name="Cheng S."/>
        </authorList>
    </citation>
    <scope>NUCLEOTIDE SEQUENCE [LARGE SCALE GENOMIC DNA]</scope>
    <source>
        <strain evidence="3">E861</strain>
    </source>
</reference>
<proteinExistence type="predicted"/>
<evidence type="ECO:0000313" key="3">
    <source>
        <dbReference type="Proteomes" id="UP000093592"/>
    </source>
</evidence>
<dbReference type="Proteomes" id="UP000093592">
    <property type="component" value="Unassembled WGS sequence"/>
</dbReference>
<gene>
    <name evidence="2" type="ORF">A5707_06110</name>
</gene>
<accession>A0A1A2YW21</accession>
<dbReference type="CDD" id="cd00657">
    <property type="entry name" value="Ferritin_like"/>
    <property type="match status" value="1"/>
</dbReference>
<sequence>MTSPEPTAYTDALCAALTTEHAVIYGYGIVSARCTPDVNKLVAASMTEHRERRDQVIAMLTDHDVTAPVAAAGYQLPMPVNNENDAARLAARMEKDTEVAWRAVVEQAQAEPDRGFGVKALTQSAVLAARWNRIAGVWPITSAFPGGGD</sequence>
<protein>
    <recommendedName>
        <fullName evidence="1">DUF4439 domain-containing protein</fullName>
    </recommendedName>
</protein>
<dbReference type="EMBL" id="LZKJ01000166">
    <property type="protein sequence ID" value="OBI42200.1"/>
    <property type="molecule type" value="Genomic_DNA"/>
</dbReference>